<evidence type="ECO:0000256" key="1">
    <source>
        <dbReference type="SAM" id="MobiDB-lite"/>
    </source>
</evidence>
<dbReference type="PANTHER" id="PTHR24559:SF444">
    <property type="entry name" value="REVERSE TRANSCRIPTASE DOMAIN-CONTAINING PROTEIN"/>
    <property type="match status" value="1"/>
</dbReference>
<protein>
    <submittedName>
        <fullName evidence="5">Uncharacterized protein LOC125312931</fullName>
    </submittedName>
</protein>
<evidence type="ECO:0000259" key="2">
    <source>
        <dbReference type="Pfam" id="PF00078"/>
    </source>
</evidence>
<dbReference type="RefSeq" id="XP_048128976.1">
    <property type="nucleotide sequence ID" value="XM_048273019.1"/>
</dbReference>
<keyword evidence="4" id="KW-1185">Reference proteome</keyword>
<feature type="region of interest" description="Disordered" evidence="1">
    <location>
        <begin position="1"/>
        <end position="32"/>
    </location>
</feature>
<feature type="domain" description="Retrotransposon gag" evidence="3">
    <location>
        <begin position="149"/>
        <end position="246"/>
    </location>
</feature>
<dbReference type="GeneID" id="125312931"/>
<dbReference type="Gene3D" id="3.30.70.270">
    <property type="match status" value="2"/>
</dbReference>
<dbReference type="CDD" id="cd00303">
    <property type="entry name" value="retropepsin_like"/>
    <property type="match status" value="1"/>
</dbReference>
<evidence type="ECO:0000259" key="3">
    <source>
        <dbReference type="Pfam" id="PF03732"/>
    </source>
</evidence>
<dbReference type="Pfam" id="PF03732">
    <property type="entry name" value="Retrotrans_gag"/>
    <property type="match status" value="1"/>
</dbReference>
<accession>A0ABM3GXB7</accession>
<organism evidence="4 5">
    <name type="scientific">Rhodamnia argentea</name>
    <dbReference type="NCBI Taxonomy" id="178133"/>
    <lineage>
        <taxon>Eukaryota</taxon>
        <taxon>Viridiplantae</taxon>
        <taxon>Streptophyta</taxon>
        <taxon>Embryophyta</taxon>
        <taxon>Tracheophyta</taxon>
        <taxon>Spermatophyta</taxon>
        <taxon>Magnoliopsida</taxon>
        <taxon>eudicotyledons</taxon>
        <taxon>Gunneridae</taxon>
        <taxon>Pentapetalae</taxon>
        <taxon>rosids</taxon>
        <taxon>malvids</taxon>
        <taxon>Myrtales</taxon>
        <taxon>Myrtaceae</taxon>
        <taxon>Myrtoideae</taxon>
        <taxon>Myrteae</taxon>
        <taxon>Australasian group</taxon>
        <taxon>Rhodamnia</taxon>
    </lineage>
</organism>
<feature type="region of interest" description="Disordered" evidence="1">
    <location>
        <begin position="291"/>
        <end position="313"/>
    </location>
</feature>
<gene>
    <name evidence="5" type="primary">LOC125312931</name>
</gene>
<dbReference type="InterPro" id="IPR053134">
    <property type="entry name" value="RNA-dir_DNA_polymerase"/>
</dbReference>
<name>A0ABM3GXB7_9MYRT</name>
<feature type="domain" description="Reverse transcriptase" evidence="2">
    <location>
        <begin position="605"/>
        <end position="704"/>
    </location>
</feature>
<dbReference type="Pfam" id="PF00078">
    <property type="entry name" value="RVT_1"/>
    <property type="match status" value="1"/>
</dbReference>
<dbReference type="Proteomes" id="UP000827889">
    <property type="component" value="Chromosome 11"/>
</dbReference>
<evidence type="ECO:0000313" key="5">
    <source>
        <dbReference type="RefSeq" id="XP_048128976.1"/>
    </source>
</evidence>
<dbReference type="InterPro" id="IPR043128">
    <property type="entry name" value="Rev_trsase/Diguanyl_cyclase"/>
</dbReference>
<reference evidence="5" key="1">
    <citation type="submission" date="2025-08" db="UniProtKB">
        <authorList>
            <consortium name="RefSeq"/>
        </authorList>
    </citation>
    <scope>IDENTIFICATION</scope>
    <source>
        <tissue evidence="5">Leaf</tissue>
    </source>
</reference>
<dbReference type="InterPro" id="IPR000477">
    <property type="entry name" value="RT_dom"/>
</dbReference>
<dbReference type="SUPFAM" id="SSF56672">
    <property type="entry name" value="DNA/RNA polymerases"/>
    <property type="match status" value="1"/>
</dbReference>
<sequence>MNGRGRRAPQAPRRRPVRPVDEIADVGMAPPVAPPVAGPARQEPTMVEVMQALGALGELIGQQIRNQNAAAPAAVESPPVVPPVIPPVDVPLVAVIEDRKAQKLVEQFLKLKPPQFTGSEDPEAATQWIEGLGKVFNLLRCSNEDKVILAVYQLEGNAITWWRAVKDRTFPKGTIPVWVTFVEAFNNKYFSRTAREQKMIEFFRLHENQMIVDQYEAKFSKLSKYGPRLIENPEDRARRFGDGLKPEIKSILASFNLQDYDDLYEKALIAERDFVERTATSGLRFTSSNRFEKRQGKKPMYGGRHHIPPNRRGAINKPILRQSEVCNLCHRRHGPGPCSYRIGTCFGCGQLGHRVKDRLQRQQGRQAPQPRGLLRGAAPQNFQNHPQAQRRVFAVTREEAKDSPTVIGTVLLYNQIDYALFDLDATHSFVANRFVKLANLSDSVVAADRYPNRRLVIDGHEGRIDLIVLEMYDFDVIVGMDWLMKQKAIVDCYRKAIQFNLLDGVGFEFVESQGGTSTLLISSLEATRLLESGCQGYLATVLDVSVEEPKIENIAVVREFPDVFPREPPSLHLERAIEFVIELAPRTEPISKAPYRMALSELKELKLQEASVFSKIDLRTGYHRLRIRKEDIPKSAFGTRYGHYEFIVMPFGLTNAPAAFMDLMNRVFKEFLDLFMIVFMDDITVYSKSPEEHKQHPRVHRLYAKFSKYEFWLARVAFLGHMVFGEGIEVDPSKIEAVIDWPRPKTVTEIRSFLGLAGYYRRFVERFSAIASPLTKLLKKDMKFEWTDKSGLHADATWKGSSVCVSTIETPRVELFDARPRVSCGRVRLKDLEALSDREKFSCVYQSSEFEVSTLSERVEYEAMPMDGAS</sequence>
<dbReference type="InterPro" id="IPR005162">
    <property type="entry name" value="Retrotrans_gag_dom"/>
</dbReference>
<feature type="compositionally biased region" description="Basic residues" evidence="1">
    <location>
        <begin position="1"/>
        <end position="17"/>
    </location>
</feature>
<dbReference type="InterPro" id="IPR043502">
    <property type="entry name" value="DNA/RNA_pol_sf"/>
</dbReference>
<dbReference type="InterPro" id="IPR021109">
    <property type="entry name" value="Peptidase_aspartic_dom_sf"/>
</dbReference>
<dbReference type="PANTHER" id="PTHR24559">
    <property type="entry name" value="TRANSPOSON TY3-I GAG-POL POLYPROTEIN"/>
    <property type="match status" value="1"/>
</dbReference>
<dbReference type="CDD" id="cd01647">
    <property type="entry name" value="RT_LTR"/>
    <property type="match status" value="1"/>
</dbReference>
<evidence type="ECO:0000313" key="4">
    <source>
        <dbReference type="Proteomes" id="UP000827889"/>
    </source>
</evidence>
<proteinExistence type="predicted"/>
<dbReference type="Pfam" id="PF08284">
    <property type="entry name" value="RVP_2"/>
    <property type="match status" value="1"/>
</dbReference>
<dbReference type="Gene3D" id="2.40.70.10">
    <property type="entry name" value="Acid Proteases"/>
    <property type="match status" value="1"/>
</dbReference>
<feature type="region of interest" description="Disordered" evidence="1">
    <location>
        <begin position="359"/>
        <end position="387"/>
    </location>
</feature>
<feature type="compositionally biased region" description="Low complexity" evidence="1">
    <location>
        <begin position="361"/>
        <end position="373"/>
    </location>
</feature>